<reference evidence="4" key="1">
    <citation type="journal article" date="2022" name="Cell">
        <title>Repeat-based holocentromeres influence genome architecture and karyotype evolution.</title>
        <authorList>
            <person name="Hofstatter P.G."/>
            <person name="Thangavel G."/>
            <person name="Lux T."/>
            <person name="Neumann P."/>
            <person name="Vondrak T."/>
            <person name="Novak P."/>
            <person name="Zhang M."/>
            <person name="Costa L."/>
            <person name="Castellani M."/>
            <person name="Scott A."/>
            <person name="Toegelov H."/>
            <person name="Fuchs J."/>
            <person name="Mata-Sucre Y."/>
            <person name="Dias Y."/>
            <person name="Vanzela A.L.L."/>
            <person name="Huettel B."/>
            <person name="Almeida C.C.S."/>
            <person name="Simkova H."/>
            <person name="Souza G."/>
            <person name="Pedrosa-Harand A."/>
            <person name="Macas J."/>
            <person name="Mayer K.F.X."/>
            <person name="Houben A."/>
            <person name="Marques A."/>
        </authorList>
    </citation>
    <scope>NUCLEOTIDE SEQUENCE</scope>
    <source>
        <strain evidence="4">RhyBre1mFocal</strain>
    </source>
</reference>
<feature type="domain" description="KIB1-4 beta-propeller" evidence="3">
    <location>
        <begin position="83"/>
        <end position="340"/>
    </location>
</feature>
<dbReference type="SUPFAM" id="SSF50965">
    <property type="entry name" value="Galactose oxidase, central domain"/>
    <property type="match status" value="1"/>
</dbReference>
<accession>A0A9Q0HRF4</accession>
<sequence>MALCSKNETSSDADGSEQPDKWSDLHPDLIYLISRKLTDIFDFVRFRVVCKRWRSTVQASDLPPQLPWIMDNCGSFSKGYLRFYSLLTGKIHVIKVPQSSNKVVTGSAYNYLLICDPTPWDIGNCSLFNPLTKEELSLPKLDCDIWHPSCVPSGPFPDQSSRYVIISSPPTGKFTHLFCCQLGDKEWTEIGPVIIGNRRTMVKQFQNSGFTFYDGRLYARDRETGFTKVIDVETDTVLHVVPPPESDLIGFLVYLVVSSGEILRVCKYETNSSENHRDFYIYRLELGNRDGNAMDPYWVEIDNISNQFLFLHEKHGCAFRAEDFPEFLENSIYFFKETSKRNSFELFRYDIKEERLEGLDVPAVKARGWFLPRKARSWFIPSLC</sequence>
<feature type="domain" description="F-box" evidence="2">
    <location>
        <begin position="22"/>
        <end position="60"/>
    </location>
</feature>
<dbReference type="SUPFAM" id="SSF81383">
    <property type="entry name" value="F-box domain"/>
    <property type="match status" value="1"/>
</dbReference>
<name>A0A9Q0HRF4_9POAL</name>
<evidence type="ECO:0000259" key="3">
    <source>
        <dbReference type="Pfam" id="PF03478"/>
    </source>
</evidence>
<dbReference type="InterPro" id="IPR011043">
    <property type="entry name" value="Gal_Oxase/kelch_b-propeller"/>
</dbReference>
<feature type="region of interest" description="Disordered" evidence="1">
    <location>
        <begin position="1"/>
        <end position="20"/>
    </location>
</feature>
<keyword evidence="5" id="KW-1185">Reference proteome</keyword>
<protein>
    <recommendedName>
        <fullName evidence="6">F-box domain-containing protein</fullName>
    </recommendedName>
</protein>
<dbReference type="Pfam" id="PF03478">
    <property type="entry name" value="Beta-prop_KIB1-4"/>
    <property type="match status" value="1"/>
</dbReference>
<feature type="compositionally biased region" description="Polar residues" evidence="1">
    <location>
        <begin position="1"/>
        <end position="13"/>
    </location>
</feature>
<evidence type="ECO:0000313" key="4">
    <source>
        <dbReference type="EMBL" id="KAJ1695158.1"/>
    </source>
</evidence>
<evidence type="ECO:0000313" key="5">
    <source>
        <dbReference type="Proteomes" id="UP001151287"/>
    </source>
</evidence>
<dbReference type="InterPro" id="IPR036047">
    <property type="entry name" value="F-box-like_dom_sf"/>
</dbReference>
<dbReference type="PANTHER" id="PTHR44259">
    <property type="entry name" value="OS07G0183000 PROTEIN-RELATED"/>
    <property type="match status" value="1"/>
</dbReference>
<dbReference type="InterPro" id="IPR050942">
    <property type="entry name" value="F-box_BR-signaling"/>
</dbReference>
<proteinExistence type="predicted"/>
<gene>
    <name evidence="4" type="ORF">LUZ63_011856</name>
</gene>
<dbReference type="InterPro" id="IPR005174">
    <property type="entry name" value="KIB1-4_b-propeller"/>
</dbReference>
<dbReference type="Proteomes" id="UP001151287">
    <property type="component" value="Unassembled WGS sequence"/>
</dbReference>
<dbReference type="PANTHER" id="PTHR44259:SF114">
    <property type="entry name" value="OS06G0707300 PROTEIN"/>
    <property type="match status" value="1"/>
</dbReference>
<evidence type="ECO:0000259" key="2">
    <source>
        <dbReference type="Pfam" id="PF00646"/>
    </source>
</evidence>
<dbReference type="OrthoDB" id="595597at2759"/>
<evidence type="ECO:0000256" key="1">
    <source>
        <dbReference type="SAM" id="MobiDB-lite"/>
    </source>
</evidence>
<organism evidence="4 5">
    <name type="scientific">Rhynchospora breviuscula</name>
    <dbReference type="NCBI Taxonomy" id="2022672"/>
    <lineage>
        <taxon>Eukaryota</taxon>
        <taxon>Viridiplantae</taxon>
        <taxon>Streptophyta</taxon>
        <taxon>Embryophyta</taxon>
        <taxon>Tracheophyta</taxon>
        <taxon>Spermatophyta</taxon>
        <taxon>Magnoliopsida</taxon>
        <taxon>Liliopsida</taxon>
        <taxon>Poales</taxon>
        <taxon>Cyperaceae</taxon>
        <taxon>Cyperoideae</taxon>
        <taxon>Rhynchosporeae</taxon>
        <taxon>Rhynchospora</taxon>
    </lineage>
</organism>
<dbReference type="AlphaFoldDB" id="A0A9Q0HRF4"/>
<dbReference type="EMBL" id="JAMQYH010000003">
    <property type="protein sequence ID" value="KAJ1695158.1"/>
    <property type="molecule type" value="Genomic_DNA"/>
</dbReference>
<dbReference type="InterPro" id="IPR001810">
    <property type="entry name" value="F-box_dom"/>
</dbReference>
<evidence type="ECO:0008006" key="6">
    <source>
        <dbReference type="Google" id="ProtNLM"/>
    </source>
</evidence>
<dbReference type="Pfam" id="PF00646">
    <property type="entry name" value="F-box"/>
    <property type="match status" value="1"/>
</dbReference>
<comment type="caution">
    <text evidence="4">The sequence shown here is derived from an EMBL/GenBank/DDBJ whole genome shotgun (WGS) entry which is preliminary data.</text>
</comment>